<dbReference type="InterPro" id="IPR003591">
    <property type="entry name" value="Leu-rich_rpt_typical-subtyp"/>
</dbReference>
<evidence type="ECO:0000256" key="3">
    <source>
        <dbReference type="ARBA" id="ARBA00022475"/>
    </source>
</evidence>
<dbReference type="Pfam" id="PF08263">
    <property type="entry name" value="LRRNT_2"/>
    <property type="match status" value="1"/>
</dbReference>
<evidence type="ECO:0000256" key="6">
    <source>
        <dbReference type="ARBA" id="ARBA00022729"/>
    </source>
</evidence>
<dbReference type="Pfam" id="PF23598">
    <property type="entry name" value="LRR_14"/>
    <property type="match status" value="1"/>
</dbReference>
<dbReference type="Gramene" id="QL05p009155:mrna">
    <property type="protein sequence ID" value="QL05p009155:mrna:CDS:1"/>
    <property type="gene ID" value="QL05p009155"/>
</dbReference>
<keyword evidence="8 12" id="KW-1133">Transmembrane helix</keyword>
<evidence type="ECO:0000313" key="16">
    <source>
        <dbReference type="EnsemblPlants" id="QL05p009155:mrna:CDS:1"/>
    </source>
</evidence>
<keyword evidence="3" id="KW-1003">Cell membrane</keyword>
<dbReference type="Pfam" id="PF00560">
    <property type="entry name" value="LRR_1"/>
    <property type="match status" value="5"/>
</dbReference>
<dbReference type="FunFam" id="3.80.10.10:FF:000111">
    <property type="entry name" value="LRR receptor-like serine/threonine-protein kinase ERECTA"/>
    <property type="match status" value="1"/>
</dbReference>
<dbReference type="InterPro" id="IPR032675">
    <property type="entry name" value="LRR_dom_sf"/>
</dbReference>
<evidence type="ECO:0000256" key="12">
    <source>
        <dbReference type="SAM" id="Phobius"/>
    </source>
</evidence>
<dbReference type="GO" id="GO:0005886">
    <property type="term" value="C:plasma membrane"/>
    <property type="evidence" value="ECO:0007669"/>
    <property type="project" value="UniProtKB-SubCell"/>
</dbReference>
<keyword evidence="17" id="KW-1185">Reference proteome</keyword>
<keyword evidence="4" id="KW-0433">Leucine-rich repeat</keyword>
<evidence type="ECO:0000256" key="7">
    <source>
        <dbReference type="ARBA" id="ARBA00022737"/>
    </source>
</evidence>
<evidence type="ECO:0000313" key="17">
    <source>
        <dbReference type="Proteomes" id="UP000594261"/>
    </source>
</evidence>
<evidence type="ECO:0000256" key="2">
    <source>
        <dbReference type="ARBA" id="ARBA00009592"/>
    </source>
</evidence>
<name>A0A7N2LMX8_QUELO</name>
<organism evidence="16 17">
    <name type="scientific">Quercus lobata</name>
    <name type="common">Valley oak</name>
    <dbReference type="NCBI Taxonomy" id="97700"/>
    <lineage>
        <taxon>Eukaryota</taxon>
        <taxon>Viridiplantae</taxon>
        <taxon>Streptophyta</taxon>
        <taxon>Embryophyta</taxon>
        <taxon>Tracheophyta</taxon>
        <taxon>Spermatophyta</taxon>
        <taxon>Magnoliopsida</taxon>
        <taxon>eudicotyledons</taxon>
        <taxon>Gunneridae</taxon>
        <taxon>Pentapetalae</taxon>
        <taxon>rosids</taxon>
        <taxon>fabids</taxon>
        <taxon>Fagales</taxon>
        <taxon>Fagaceae</taxon>
        <taxon>Quercus</taxon>
    </lineage>
</organism>
<keyword evidence="10" id="KW-0675">Receptor</keyword>
<dbReference type="SMART" id="SM00365">
    <property type="entry name" value="LRR_SD22"/>
    <property type="match status" value="6"/>
</dbReference>
<dbReference type="InterPro" id="IPR046956">
    <property type="entry name" value="RLP23-like"/>
</dbReference>
<keyword evidence="11" id="KW-0325">Glycoprotein</keyword>
<comment type="subcellular location">
    <subcellularLocation>
        <location evidence="1">Cell membrane</location>
        <topology evidence="1">Single-pass type I membrane protein</topology>
    </subcellularLocation>
</comment>
<evidence type="ECO:0000256" key="13">
    <source>
        <dbReference type="SAM" id="SignalP"/>
    </source>
</evidence>
<dbReference type="InParanoid" id="A0A7N2LMX8"/>
<dbReference type="FunFam" id="3.80.10.10:FF:000095">
    <property type="entry name" value="LRR receptor-like serine/threonine-protein kinase GSO1"/>
    <property type="match status" value="1"/>
</dbReference>
<dbReference type="AlphaFoldDB" id="A0A7N2LMX8"/>
<dbReference type="Gene3D" id="3.80.10.10">
    <property type="entry name" value="Ribonuclease Inhibitor"/>
    <property type="match status" value="3"/>
</dbReference>
<evidence type="ECO:0000259" key="15">
    <source>
        <dbReference type="Pfam" id="PF23598"/>
    </source>
</evidence>
<comment type="similarity">
    <text evidence="2">Belongs to the RLP family.</text>
</comment>
<dbReference type="FunFam" id="3.80.10.10:FF:000383">
    <property type="entry name" value="Leucine-rich repeat receptor protein kinase EMS1"/>
    <property type="match status" value="1"/>
</dbReference>
<evidence type="ECO:0000256" key="10">
    <source>
        <dbReference type="ARBA" id="ARBA00023170"/>
    </source>
</evidence>
<keyword evidence="6 13" id="KW-0732">Signal</keyword>
<proteinExistence type="inferred from homology"/>
<keyword evidence="9 12" id="KW-0472">Membrane</keyword>
<feature type="chain" id="PRO_5029738591" evidence="13">
    <location>
        <begin position="22"/>
        <end position="907"/>
    </location>
</feature>
<protein>
    <submittedName>
        <fullName evidence="16">Uncharacterized protein</fullName>
    </submittedName>
</protein>
<reference evidence="16" key="2">
    <citation type="submission" date="2021-01" db="UniProtKB">
        <authorList>
            <consortium name="EnsemblPlants"/>
        </authorList>
    </citation>
    <scope>IDENTIFICATION</scope>
</reference>
<reference evidence="16 17" key="1">
    <citation type="journal article" date="2016" name="G3 (Bethesda)">
        <title>First Draft Assembly and Annotation of the Genome of a California Endemic Oak Quercus lobata Nee (Fagaceae).</title>
        <authorList>
            <person name="Sork V.L."/>
            <person name="Fitz-Gibbon S.T."/>
            <person name="Puiu D."/>
            <person name="Crepeau M."/>
            <person name="Gugger P.F."/>
            <person name="Sherman R."/>
            <person name="Stevens K."/>
            <person name="Langley C.H."/>
            <person name="Pellegrini M."/>
            <person name="Salzberg S.L."/>
        </authorList>
    </citation>
    <scope>NUCLEOTIDE SEQUENCE [LARGE SCALE GENOMIC DNA]</scope>
    <source>
        <strain evidence="16 17">cv. SW786</strain>
    </source>
</reference>
<dbReference type="SMART" id="SM00369">
    <property type="entry name" value="LRR_TYP"/>
    <property type="match status" value="8"/>
</dbReference>
<dbReference type="PANTHER" id="PTHR48063">
    <property type="entry name" value="LRR RECEPTOR-LIKE KINASE"/>
    <property type="match status" value="1"/>
</dbReference>
<evidence type="ECO:0000256" key="8">
    <source>
        <dbReference type="ARBA" id="ARBA00022989"/>
    </source>
</evidence>
<evidence type="ECO:0000259" key="14">
    <source>
        <dbReference type="Pfam" id="PF08263"/>
    </source>
</evidence>
<dbReference type="SUPFAM" id="SSF52058">
    <property type="entry name" value="L domain-like"/>
    <property type="match status" value="2"/>
</dbReference>
<dbReference type="InterPro" id="IPR001611">
    <property type="entry name" value="Leu-rich_rpt"/>
</dbReference>
<dbReference type="SUPFAM" id="SSF52047">
    <property type="entry name" value="RNI-like"/>
    <property type="match status" value="1"/>
</dbReference>
<dbReference type="PANTHER" id="PTHR48063:SF98">
    <property type="entry name" value="LRR RECEPTOR-LIKE SERINE_THREONINE-PROTEIN KINASE FLS2"/>
    <property type="match status" value="1"/>
</dbReference>
<dbReference type="Proteomes" id="UP000594261">
    <property type="component" value="Chromosome 5"/>
</dbReference>
<dbReference type="EnsemblPlants" id="QL05p009155:mrna">
    <property type="protein sequence ID" value="QL05p009155:mrna:CDS:1"/>
    <property type="gene ID" value="QL05p009155"/>
</dbReference>
<dbReference type="EMBL" id="LRBV02000005">
    <property type="status" value="NOT_ANNOTATED_CDS"/>
    <property type="molecule type" value="Genomic_DNA"/>
</dbReference>
<evidence type="ECO:0000256" key="9">
    <source>
        <dbReference type="ARBA" id="ARBA00023136"/>
    </source>
</evidence>
<evidence type="ECO:0000256" key="11">
    <source>
        <dbReference type="ARBA" id="ARBA00023180"/>
    </source>
</evidence>
<keyword evidence="5 12" id="KW-0812">Transmembrane</keyword>
<evidence type="ECO:0000256" key="4">
    <source>
        <dbReference type="ARBA" id="ARBA00022614"/>
    </source>
</evidence>
<evidence type="ECO:0000256" key="1">
    <source>
        <dbReference type="ARBA" id="ARBA00004251"/>
    </source>
</evidence>
<evidence type="ECO:0000256" key="5">
    <source>
        <dbReference type="ARBA" id="ARBA00022692"/>
    </source>
</evidence>
<dbReference type="InterPro" id="IPR013210">
    <property type="entry name" value="LRR_N_plant-typ"/>
</dbReference>
<sequence>MGASFVAHVLFLLWFFATTFSFFCKAESNVTCNEKDKQALLNFKQGLSDPSKNLSSWSDQEDCSRWDRVVYDNKTGRVTELHLSDSRLGGEISGSLLQLEHLNLLDLSGNDFNCTPIPTFLGSMASLTHLDLGYSNFSGHIPHQLGNLSNLRHLNLGGNYYLYADNFHWISNLSSIQYLDLSNSKHQSEVGWLQIMSMFPSLSMLFASDCELVNLNPSLGFVNFTSLQYLDLFNNLFSHEIPNWFSNLTTSLLYLDLARNYLRGEIPTSIFNLQKLDSLFLYSNKIIGKIPESLGQLKHLTYLNMLDNSFSGPIPSSIGNLSYLEGLWLSENQLNGTIPKTIGLLSNLEYLFVGDNFLTGTVDEGHFTKLSKLEYLDISHTHLFFNVKSNWVPPFQLTTITMSSCKIGPNFPMWLQTQRSVRHLLLSKSEISDKAPGWFWNWTSNIKIIDLSDNQIEGDVSEIVLNSHFINLRSNHFKGQMPQLSTNVQELNIANNSISGPISSFMCQKMNRKNQVMVLDASNNLLTGALPHCWKYWQSLTHLDLGSNDISGRIPYSLGSLVALQSLHLQNNSISGDIPSSLKKCSNLSLIDIGENLLSGAIPPWIGEMTNLTILRLTSNGFKGHIPLQICQLSSLIVLDLANNSLSGHIPNCLKNISAMTIPTPRFEAQYSYDYLGGLYYYGGTYLENLKLVPKGLELEYEENLGFVKMIDLSSNNLSGSIPSEISVLSELCFLNLSRNQLIGKIPEKIGIMKKLESIDLSQNHLSGEIPLSLSSLTFLSRLNLSYNNLSGKIPLGSQLQTFDAFSYIGNPQLCGNPLPKNCTIGEESQNRTPIGKTEEDSNNSNFYIGMGVGFAVGFWTVCGVLFFNRTWRHAYFKFFDDMKDCIYVATVLNVNWLLEKLRSCHL</sequence>
<feature type="domain" description="Disease resistance R13L4/SHOC-2-like LRR" evidence="15">
    <location>
        <begin position="222"/>
        <end position="423"/>
    </location>
</feature>
<feature type="transmembrane region" description="Helical" evidence="12">
    <location>
        <begin position="847"/>
        <end position="868"/>
    </location>
</feature>
<dbReference type="OMA" id="DENCCTW"/>
<feature type="signal peptide" evidence="13">
    <location>
        <begin position="1"/>
        <end position="21"/>
    </location>
</feature>
<keyword evidence="7" id="KW-0677">Repeat</keyword>
<dbReference type="InterPro" id="IPR055414">
    <property type="entry name" value="LRR_R13L4/SHOC2-like"/>
</dbReference>
<dbReference type="FunFam" id="3.80.10.10:FF:001347">
    <property type="entry name" value="LRR receptor-like serine/threonine-protein kinase GSO2"/>
    <property type="match status" value="1"/>
</dbReference>
<accession>A0A7N2LMX8</accession>
<dbReference type="FunFam" id="3.80.10.10:FF:000129">
    <property type="entry name" value="Leucine-rich repeat receptor-like kinase"/>
    <property type="match status" value="1"/>
</dbReference>
<dbReference type="Pfam" id="PF13855">
    <property type="entry name" value="LRR_8"/>
    <property type="match status" value="1"/>
</dbReference>
<feature type="domain" description="Leucine-rich repeat-containing N-terminal plant-type" evidence="14">
    <location>
        <begin position="34"/>
        <end position="69"/>
    </location>
</feature>